<dbReference type="GO" id="GO:0140359">
    <property type="term" value="F:ABC-type transporter activity"/>
    <property type="evidence" value="ECO:0007669"/>
    <property type="project" value="InterPro"/>
</dbReference>
<protein>
    <recommendedName>
        <fullName evidence="9">ABC transmembrane type-2 domain-containing protein</fullName>
    </recommendedName>
</protein>
<dbReference type="EMBL" id="BART01000038">
    <property type="protein sequence ID" value="GAG62199.1"/>
    <property type="molecule type" value="Genomic_DNA"/>
</dbReference>
<feature type="transmembrane region" description="Helical" evidence="8">
    <location>
        <begin position="218"/>
        <end position="236"/>
    </location>
</feature>
<feature type="transmembrane region" description="Helical" evidence="8">
    <location>
        <begin position="384"/>
        <end position="402"/>
    </location>
</feature>
<evidence type="ECO:0000256" key="5">
    <source>
        <dbReference type="ARBA" id="ARBA00022692"/>
    </source>
</evidence>
<dbReference type="Gene3D" id="3.40.1710.10">
    <property type="entry name" value="abc type-2 transporter like domain"/>
    <property type="match status" value="1"/>
</dbReference>
<evidence type="ECO:0000256" key="8">
    <source>
        <dbReference type="SAM" id="Phobius"/>
    </source>
</evidence>
<reference evidence="10" key="1">
    <citation type="journal article" date="2014" name="Front. Microbiol.">
        <title>High frequency of phylogenetically diverse reductive dehalogenase-homologous genes in deep subseafloor sedimentary metagenomes.</title>
        <authorList>
            <person name="Kawai M."/>
            <person name="Futagami T."/>
            <person name="Toyoda A."/>
            <person name="Takaki Y."/>
            <person name="Nishi S."/>
            <person name="Hori S."/>
            <person name="Arai W."/>
            <person name="Tsubouchi T."/>
            <person name="Morono Y."/>
            <person name="Uchiyama I."/>
            <person name="Ito T."/>
            <person name="Fujiyama A."/>
            <person name="Inagaki F."/>
            <person name="Takami H."/>
        </authorList>
    </citation>
    <scope>NUCLEOTIDE SEQUENCE</scope>
    <source>
        <strain evidence="10">Expedition CK06-06</strain>
    </source>
</reference>
<organism evidence="10">
    <name type="scientific">marine sediment metagenome</name>
    <dbReference type="NCBI Taxonomy" id="412755"/>
    <lineage>
        <taxon>unclassified sequences</taxon>
        <taxon>metagenomes</taxon>
        <taxon>ecological metagenomes</taxon>
    </lineage>
</organism>
<keyword evidence="5 8" id="KW-0812">Transmembrane</keyword>
<comment type="subcellular location">
    <subcellularLocation>
        <location evidence="1">Cell membrane</location>
        <topology evidence="1">Multi-pass membrane protein</topology>
    </subcellularLocation>
</comment>
<evidence type="ECO:0000256" key="1">
    <source>
        <dbReference type="ARBA" id="ARBA00004651"/>
    </source>
</evidence>
<dbReference type="Pfam" id="PF12698">
    <property type="entry name" value="ABC2_membrane_3"/>
    <property type="match status" value="1"/>
</dbReference>
<accession>X0YZH2</accession>
<comment type="similarity">
    <text evidence="2">Belongs to the ABC-2 integral membrane protein family.</text>
</comment>
<evidence type="ECO:0000256" key="3">
    <source>
        <dbReference type="ARBA" id="ARBA00022448"/>
    </source>
</evidence>
<keyword evidence="6 8" id="KW-1133">Transmembrane helix</keyword>
<evidence type="ECO:0000313" key="10">
    <source>
        <dbReference type="EMBL" id="GAG62199.1"/>
    </source>
</evidence>
<feature type="domain" description="ABC transmembrane type-2" evidence="9">
    <location>
        <begin position="179"/>
        <end position="405"/>
    </location>
</feature>
<dbReference type="InterPro" id="IPR047817">
    <property type="entry name" value="ABC2_TM_bact-type"/>
</dbReference>
<gene>
    <name evidence="10" type="ORF">S01H4_00309</name>
</gene>
<evidence type="ECO:0000256" key="6">
    <source>
        <dbReference type="ARBA" id="ARBA00022989"/>
    </source>
</evidence>
<name>X0YZH2_9ZZZZ</name>
<feature type="transmembrane region" description="Helical" evidence="8">
    <location>
        <begin position="324"/>
        <end position="344"/>
    </location>
</feature>
<feature type="transmembrane region" description="Helical" evidence="8">
    <location>
        <begin position="263"/>
        <end position="283"/>
    </location>
</feature>
<comment type="caution">
    <text evidence="10">The sequence shown here is derived from an EMBL/GenBank/DDBJ whole genome shotgun (WGS) entry which is preliminary data.</text>
</comment>
<feature type="transmembrane region" description="Helical" evidence="8">
    <location>
        <begin position="295"/>
        <end position="317"/>
    </location>
</feature>
<evidence type="ECO:0000256" key="7">
    <source>
        <dbReference type="ARBA" id="ARBA00023136"/>
    </source>
</evidence>
<keyword evidence="3" id="KW-0813">Transport</keyword>
<proteinExistence type="inferred from homology"/>
<evidence type="ECO:0000259" key="9">
    <source>
        <dbReference type="PROSITE" id="PS51012"/>
    </source>
</evidence>
<dbReference type="GO" id="GO:0005886">
    <property type="term" value="C:plasma membrane"/>
    <property type="evidence" value="ECO:0007669"/>
    <property type="project" value="UniProtKB-SubCell"/>
</dbReference>
<dbReference type="PROSITE" id="PS51012">
    <property type="entry name" value="ABC_TM2"/>
    <property type="match status" value="1"/>
</dbReference>
<keyword evidence="7 8" id="KW-0472">Membrane</keyword>
<feature type="transmembrane region" description="Helical" evidence="8">
    <location>
        <begin position="21"/>
        <end position="40"/>
    </location>
</feature>
<evidence type="ECO:0000256" key="4">
    <source>
        <dbReference type="ARBA" id="ARBA00022475"/>
    </source>
</evidence>
<dbReference type="InterPro" id="IPR051449">
    <property type="entry name" value="ABC-2_transporter_component"/>
</dbReference>
<dbReference type="AlphaFoldDB" id="X0YZH2"/>
<sequence length="405" mass="45287">MIKKALVIAFNSLKITFRDKGNLIWLIIMPIVWTTLLGTMSTPGGGDEKIPVGFLNSDRGIYGEVFEEILRKEESIKIVAMAEEDEDKMRNLVKDTKLSVGIIIPDNFSEKLKVREQVVIEILKSERNSSYFLEELIVKVAQRISIDALAANFTIEKISKSGLVLESKMEKERMWEEAFVKADAFFEPAPSIGIEYVVLSVEKREENIPIGVEASSPGFAVMFVMMGVCFAGVAMVQERHNKTLARLLTTPTEKFFIISGKMLGFFLVGFIQFMILILFGQLVLKVNWGNLPLGVLLLVISYVLSVTGLGTLLSVVVRTSAQAGAFAVLISMVTSMLGGAWWPIEIVPKFMQNIARFTPQYWAINGFNKIITRGFGITEILPNFYVLLAISAISLLLAIRFFRFE</sequence>
<dbReference type="PANTHER" id="PTHR30294:SF48">
    <property type="entry name" value="LINEARMYCIN RESISTANCE PERMEASE PROTEIN LNRM"/>
    <property type="match status" value="1"/>
</dbReference>
<keyword evidence="4" id="KW-1003">Cell membrane</keyword>
<dbReference type="InterPro" id="IPR013525">
    <property type="entry name" value="ABC2_TM"/>
</dbReference>
<evidence type="ECO:0000256" key="2">
    <source>
        <dbReference type="ARBA" id="ARBA00007783"/>
    </source>
</evidence>
<dbReference type="PANTHER" id="PTHR30294">
    <property type="entry name" value="MEMBRANE COMPONENT OF ABC TRANSPORTER YHHJ-RELATED"/>
    <property type="match status" value="1"/>
</dbReference>